<organism evidence="1 2">
    <name type="scientific">Babesia bovis</name>
    <dbReference type="NCBI Taxonomy" id="5865"/>
    <lineage>
        <taxon>Eukaryota</taxon>
        <taxon>Sar</taxon>
        <taxon>Alveolata</taxon>
        <taxon>Apicomplexa</taxon>
        <taxon>Aconoidasida</taxon>
        <taxon>Piroplasmida</taxon>
        <taxon>Babesiidae</taxon>
        <taxon>Babesia</taxon>
    </lineage>
</organism>
<dbReference type="VEuPathDB" id="PiroplasmaDB:BBOV_IV007020"/>
<dbReference type="Proteomes" id="UP000002173">
    <property type="component" value="Unassembled WGS sequence"/>
</dbReference>
<dbReference type="KEGG" id="bbo:BBOV_IV007020"/>
<reference evidence="2" key="3">
    <citation type="journal article" date="2021" name="Int. J. Parasitol.">
        <title>Comparative analysis of gene expression between Babesia bovis blood stages and kinetes allowed by improved genome annotation.</title>
        <authorList>
            <person name="Ueti M.W."/>
            <person name="Johnson W.C."/>
            <person name="Kappmeyer L.S."/>
            <person name="Herndon D.R."/>
            <person name="Mousel M.R."/>
            <person name="Reif K.E."/>
            <person name="Taus N.S."/>
            <person name="Ifeonu O.O."/>
            <person name="Silva J.C."/>
            <person name="Suarez C.E."/>
            <person name="Brayton K.A."/>
        </authorList>
    </citation>
    <scope>NUCLEOTIDE SEQUENCE [LARGE SCALE GENOMIC DNA]</scope>
</reference>
<comment type="caution">
    <text evidence="1">The sequence shown here is derived from an EMBL/GenBank/DDBJ whole genome shotgun (WGS) entry which is preliminary data.</text>
</comment>
<evidence type="ECO:0000313" key="2">
    <source>
        <dbReference type="Proteomes" id="UP000002173"/>
    </source>
</evidence>
<name>A7AR89_BABBO</name>
<sequence length="141" mass="16263">MDRSNDPSPDTSSAQKSDTLKKETIAMLILEIHSVYGSQFTHADKLELLEMCINNGVIHHREVSILMLELWKHIGRMRHSDILRYNKLCSDAADAIFSGAASRDRKQAYELQFHIDLEVLDKDMLCPTTEQYRTKQTLIDR</sequence>
<keyword evidence="2" id="KW-1185">Reference proteome</keyword>
<dbReference type="AlphaFoldDB" id="A7AR89"/>
<reference evidence="1 2" key="1">
    <citation type="journal article" date="2007" name="PLoS Pathog.">
        <title>Genome sequence of Babesia bovis and comparative analysis of apicomplexan hemoprotozoa.</title>
        <authorList>
            <person name="Brayton K.A."/>
            <person name="Lau A.O.T."/>
            <person name="Herndon D.R."/>
            <person name="Hannick L."/>
            <person name="Kappmeyer L.S."/>
            <person name="Berens S.J."/>
            <person name="Bidwell S.L."/>
            <person name="Brown W.C."/>
            <person name="Crabtree J."/>
            <person name="Fadrosh D."/>
            <person name="Feldblum T."/>
            <person name="Forberger H.A."/>
            <person name="Haas B.J."/>
            <person name="Howell J.M."/>
            <person name="Khouri H."/>
            <person name="Koo H."/>
            <person name="Mann D.J."/>
            <person name="Norimine J."/>
            <person name="Paulsen I.T."/>
            <person name="Radune D."/>
            <person name="Ren Q."/>
            <person name="Smith R.K. Jr."/>
            <person name="Suarez C.E."/>
            <person name="White O."/>
            <person name="Wortman J.R."/>
            <person name="Knowles D.P. Jr."/>
            <person name="McElwain T.F."/>
            <person name="Nene V.M."/>
        </authorList>
    </citation>
    <scope>NUCLEOTIDE SEQUENCE [LARGE SCALE GENOMIC DNA]</scope>
    <source>
        <strain evidence="1">T2Bo</strain>
    </source>
</reference>
<gene>
    <name evidence="1" type="ORF">BBOV_IV007020</name>
</gene>
<dbReference type="InParanoid" id="A7AR89"/>
<protein>
    <submittedName>
        <fullName evidence="1">Uncharacterized protein</fullName>
    </submittedName>
</protein>
<accession>A7AR89</accession>
<evidence type="ECO:0000313" key="1">
    <source>
        <dbReference type="EMBL" id="EDO07058.1"/>
    </source>
</evidence>
<dbReference type="EMBL" id="AAXT01000002">
    <property type="protein sequence ID" value="EDO07058.1"/>
    <property type="molecule type" value="Genomic_DNA"/>
</dbReference>
<reference evidence="2" key="2">
    <citation type="journal article" date="2020" name="Data Brief">
        <title>Transcriptome dataset of Babesia bovis life stages within vertebrate and invertebrate hosts.</title>
        <authorList>
            <person name="Ueti M.W."/>
            <person name="Johnson W.C."/>
            <person name="Kappmeyer L.S."/>
            <person name="Herndon D.R."/>
            <person name="Mousel M.R."/>
            <person name="Reif K.E."/>
            <person name="Taus N.S."/>
            <person name="Ifeonu O.O."/>
            <person name="Silva J.C."/>
            <person name="Suarez C.E."/>
            <person name="Brayton K.A."/>
        </authorList>
    </citation>
    <scope>NUCLEOTIDE SEQUENCE [LARGE SCALE GENOMIC DNA]</scope>
</reference>
<proteinExistence type="predicted"/>
<dbReference type="GeneID" id="5478860"/>